<sequence length="139" mass="15091">MAEALSLIASVAGLLDVATRAFSALHNLQSQLRHAPDLIRALSNEAADLRAVLVRVDDVRKTAEATGLDTPDGVAALNDLEAQLLKAKSILADLDALAQRLLGEKMTLKRVKWCLKKSRASELQTRLKEKPNCPNKVDV</sequence>
<evidence type="ECO:0000313" key="1">
    <source>
        <dbReference type="EMBL" id="RMJ18021.1"/>
    </source>
</evidence>
<gene>
    <name evidence="1" type="ORF">CDV36_002273</name>
</gene>
<dbReference type="AlphaFoldDB" id="A0A3M2SKE1"/>
<dbReference type="EMBL" id="NKUJ01000024">
    <property type="protein sequence ID" value="RMJ18021.1"/>
    <property type="molecule type" value="Genomic_DNA"/>
</dbReference>
<accession>A0A3M2SKE1</accession>
<dbReference type="OrthoDB" id="432483at2759"/>
<evidence type="ECO:0000313" key="2">
    <source>
        <dbReference type="Proteomes" id="UP000277212"/>
    </source>
</evidence>
<comment type="caution">
    <text evidence="1">The sequence shown here is derived from an EMBL/GenBank/DDBJ whole genome shotgun (WGS) entry which is preliminary data.</text>
</comment>
<name>A0A3M2SKE1_9HYPO</name>
<evidence type="ECO:0008006" key="3">
    <source>
        <dbReference type="Google" id="ProtNLM"/>
    </source>
</evidence>
<keyword evidence="2" id="KW-1185">Reference proteome</keyword>
<protein>
    <recommendedName>
        <fullName evidence="3">Fungal N-terminal domain-containing protein</fullName>
    </recommendedName>
</protein>
<proteinExistence type="predicted"/>
<dbReference type="Proteomes" id="UP000277212">
    <property type="component" value="Unassembled WGS sequence"/>
</dbReference>
<reference evidence="1 2" key="1">
    <citation type="submission" date="2017-06" db="EMBL/GenBank/DDBJ databases">
        <title>Comparative genomic analysis of Ambrosia Fusariam Clade fungi.</title>
        <authorList>
            <person name="Stajich J.E."/>
            <person name="Carrillo J."/>
            <person name="Kijimoto T."/>
            <person name="Eskalen A."/>
            <person name="O'Donnell K."/>
            <person name="Kasson M."/>
        </authorList>
    </citation>
    <scope>NUCLEOTIDE SEQUENCE [LARGE SCALE GENOMIC DNA]</scope>
    <source>
        <strain evidence="1">UCR3666</strain>
    </source>
</reference>
<organism evidence="1 2">
    <name type="scientific">Fusarium kuroshium</name>
    <dbReference type="NCBI Taxonomy" id="2010991"/>
    <lineage>
        <taxon>Eukaryota</taxon>
        <taxon>Fungi</taxon>
        <taxon>Dikarya</taxon>
        <taxon>Ascomycota</taxon>
        <taxon>Pezizomycotina</taxon>
        <taxon>Sordariomycetes</taxon>
        <taxon>Hypocreomycetidae</taxon>
        <taxon>Hypocreales</taxon>
        <taxon>Nectriaceae</taxon>
        <taxon>Fusarium</taxon>
        <taxon>Fusarium solani species complex</taxon>
    </lineage>
</organism>